<comment type="similarity">
    <text evidence="2">Belongs to the FKBP-type PPIase family.</text>
</comment>
<dbReference type="FunFam" id="1.25.40.10:FF:000008">
    <property type="entry name" value="Peptidylprolyl isomerase"/>
    <property type="match status" value="1"/>
</dbReference>
<comment type="catalytic activity">
    <reaction evidence="1">
        <text>[protein]-peptidylproline (omega=180) = [protein]-peptidylproline (omega=0)</text>
        <dbReference type="Rhea" id="RHEA:16237"/>
        <dbReference type="Rhea" id="RHEA-COMP:10747"/>
        <dbReference type="Rhea" id="RHEA-COMP:10748"/>
        <dbReference type="ChEBI" id="CHEBI:83833"/>
        <dbReference type="ChEBI" id="CHEBI:83834"/>
        <dbReference type="EC" id="5.2.1.8"/>
    </reaction>
</comment>
<name>A0AAP0R7P6_LIQFO</name>
<feature type="repeat" description="TPR" evidence="9">
    <location>
        <begin position="113"/>
        <end position="146"/>
    </location>
</feature>
<dbReference type="InterPro" id="IPR011990">
    <property type="entry name" value="TPR-like_helical_dom_sf"/>
</dbReference>
<evidence type="ECO:0000256" key="2">
    <source>
        <dbReference type="ARBA" id="ARBA00006577"/>
    </source>
</evidence>
<proteinExistence type="inferred from homology"/>
<evidence type="ECO:0000313" key="11">
    <source>
        <dbReference type="Proteomes" id="UP001415857"/>
    </source>
</evidence>
<evidence type="ECO:0000256" key="8">
    <source>
        <dbReference type="ARBA" id="ARBA00082047"/>
    </source>
</evidence>
<dbReference type="Gene3D" id="1.25.40.10">
    <property type="entry name" value="Tetratricopeptide repeat domain"/>
    <property type="match status" value="1"/>
</dbReference>
<dbReference type="Pfam" id="PF14559">
    <property type="entry name" value="TPR_19"/>
    <property type="match status" value="1"/>
</dbReference>
<evidence type="ECO:0000256" key="5">
    <source>
        <dbReference type="ARBA" id="ARBA00022803"/>
    </source>
</evidence>
<keyword evidence="11" id="KW-1185">Reference proteome</keyword>
<comment type="caution">
    <text evidence="10">The sequence shown here is derived from an EMBL/GenBank/DDBJ whole genome shotgun (WGS) entry which is preliminary data.</text>
</comment>
<dbReference type="SUPFAM" id="SSF48452">
    <property type="entry name" value="TPR-like"/>
    <property type="match status" value="1"/>
</dbReference>
<dbReference type="InterPro" id="IPR050754">
    <property type="entry name" value="FKBP4/5/8-like"/>
</dbReference>
<evidence type="ECO:0000256" key="7">
    <source>
        <dbReference type="ARBA" id="ARBA00029569"/>
    </source>
</evidence>
<dbReference type="Proteomes" id="UP001415857">
    <property type="component" value="Unassembled WGS sequence"/>
</dbReference>
<dbReference type="InterPro" id="IPR019734">
    <property type="entry name" value="TPR_rpt"/>
</dbReference>
<reference evidence="10 11" key="1">
    <citation type="journal article" date="2024" name="Plant J.">
        <title>Genome sequences and population genomics reveal climatic adaptation and genomic divergence between two closely related sweetgum species.</title>
        <authorList>
            <person name="Xu W.Q."/>
            <person name="Ren C.Q."/>
            <person name="Zhang X.Y."/>
            <person name="Comes H.P."/>
            <person name="Liu X.H."/>
            <person name="Li Y.G."/>
            <person name="Kettle C.J."/>
            <person name="Jalonen R."/>
            <person name="Gaisberger H."/>
            <person name="Ma Y.Z."/>
            <person name="Qiu Y.X."/>
        </authorList>
    </citation>
    <scope>NUCLEOTIDE SEQUENCE [LARGE SCALE GENOMIC DNA]</scope>
    <source>
        <strain evidence="10">Hangzhou</strain>
    </source>
</reference>
<evidence type="ECO:0000256" key="6">
    <source>
        <dbReference type="ARBA" id="ARBA00023235"/>
    </source>
</evidence>
<dbReference type="GO" id="GO:0003755">
    <property type="term" value="F:peptidyl-prolyl cis-trans isomerase activity"/>
    <property type="evidence" value="ECO:0007669"/>
    <property type="project" value="UniProtKB-EC"/>
</dbReference>
<accession>A0AAP0R7P6</accession>
<gene>
    <name evidence="10" type="ORF">L1049_002772</name>
</gene>
<dbReference type="PROSITE" id="PS50005">
    <property type="entry name" value="TPR"/>
    <property type="match status" value="1"/>
</dbReference>
<evidence type="ECO:0000256" key="4">
    <source>
        <dbReference type="ARBA" id="ARBA00022737"/>
    </source>
</evidence>
<keyword evidence="6" id="KW-0413">Isomerase</keyword>
<keyword evidence="4" id="KW-0677">Repeat</keyword>
<evidence type="ECO:0000256" key="3">
    <source>
        <dbReference type="ARBA" id="ARBA00013194"/>
    </source>
</evidence>
<organism evidence="10 11">
    <name type="scientific">Liquidambar formosana</name>
    <name type="common">Formosan gum</name>
    <dbReference type="NCBI Taxonomy" id="63359"/>
    <lineage>
        <taxon>Eukaryota</taxon>
        <taxon>Viridiplantae</taxon>
        <taxon>Streptophyta</taxon>
        <taxon>Embryophyta</taxon>
        <taxon>Tracheophyta</taxon>
        <taxon>Spermatophyta</taxon>
        <taxon>Magnoliopsida</taxon>
        <taxon>eudicotyledons</taxon>
        <taxon>Gunneridae</taxon>
        <taxon>Pentapetalae</taxon>
        <taxon>Saxifragales</taxon>
        <taxon>Altingiaceae</taxon>
        <taxon>Liquidambar</taxon>
    </lineage>
</organism>
<keyword evidence="5 9" id="KW-0802">TPR repeat</keyword>
<dbReference type="AlphaFoldDB" id="A0AAP0R7P6"/>
<evidence type="ECO:0000256" key="1">
    <source>
        <dbReference type="ARBA" id="ARBA00000971"/>
    </source>
</evidence>
<protein>
    <recommendedName>
        <fullName evidence="3">peptidylprolyl isomerase</fullName>
        <ecNumber evidence="3">5.2.1.8</ecNumber>
    </recommendedName>
    <alternativeName>
        <fullName evidence="8">70 kDa peptidyl-prolyl isomerase</fullName>
    </alternativeName>
    <alternativeName>
        <fullName evidence="7">Rotamase</fullName>
    </alternativeName>
</protein>
<dbReference type="EC" id="5.2.1.8" evidence="3"/>
<dbReference type="PANTHER" id="PTHR46512">
    <property type="entry name" value="PEPTIDYLPROLYL ISOMERASE"/>
    <property type="match status" value="1"/>
</dbReference>
<evidence type="ECO:0000313" key="10">
    <source>
        <dbReference type="EMBL" id="KAK9272400.1"/>
    </source>
</evidence>
<dbReference type="SMART" id="SM00028">
    <property type="entry name" value="TPR"/>
    <property type="match status" value="3"/>
</dbReference>
<dbReference type="EMBL" id="JBBPBK010000013">
    <property type="protein sequence ID" value="KAK9272400.1"/>
    <property type="molecule type" value="Genomic_DNA"/>
</dbReference>
<sequence>MILFSDNQLKSVHHEKESWDMNTQEKIEAAGKKKEEGNAFFKAGKYAKASKRYEKAVKYIEYDTSFSEEEKKQAKALKVTCNLNNAACKLKLKEYKQAEKLCTKVLDIESKNVKAPYRRAQAYIQMTDLDLAEFDIKKALEIDPNKKDVKLDYRTLKEKVKEYNKEAKVYGKSGQTIMYCS</sequence>
<evidence type="ECO:0000256" key="9">
    <source>
        <dbReference type="PROSITE-ProRule" id="PRU00339"/>
    </source>
</evidence>
<dbReference type="PANTHER" id="PTHR46512:SF11">
    <property type="entry name" value="PEPTIDYLPROLYL ISOMERASE"/>
    <property type="match status" value="1"/>
</dbReference>